<reference evidence="2 3" key="1">
    <citation type="submission" date="2018-05" db="EMBL/GenBank/DDBJ databases">
        <title>Genomic Encyclopedia of Archaeal and Bacterial Type Strains, Phase II (KMG-II): from individual species to whole genera.</title>
        <authorList>
            <person name="Goeker M."/>
        </authorList>
    </citation>
    <scope>NUCLEOTIDE SEQUENCE [LARGE SCALE GENOMIC DNA]</scope>
    <source>
        <strain evidence="2 3">DSM 22637</strain>
    </source>
</reference>
<keyword evidence="1" id="KW-1133">Transmembrane helix</keyword>
<accession>A0A316DS08</accession>
<sequence>MPEVIQAFTNQNKCAINLVLFNMIQILDWGNSILLILYLVETIVFVLFSDLNKSKSEDKTLLAITIKAISRKIRFTFFKISRFLFGSTNIKKII</sequence>
<dbReference type="AlphaFoldDB" id="A0A316DS08"/>
<dbReference type="Proteomes" id="UP000245430">
    <property type="component" value="Unassembled WGS sequence"/>
</dbReference>
<keyword evidence="1" id="KW-0472">Membrane</keyword>
<organism evidence="2 3">
    <name type="scientific">Xanthomarina spongicola</name>
    <dbReference type="NCBI Taxonomy" id="570520"/>
    <lineage>
        <taxon>Bacteria</taxon>
        <taxon>Pseudomonadati</taxon>
        <taxon>Bacteroidota</taxon>
        <taxon>Flavobacteriia</taxon>
        <taxon>Flavobacteriales</taxon>
        <taxon>Flavobacteriaceae</taxon>
        <taxon>Xanthomarina</taxon>
    </lineage>
</organism>
<gene>
    <name evidence="2" type="ORF">LX78_00498</name>
</gene>
<comment type="caution">
    <text evidence="2">The sequence shown here is derived from an EMBL/GenBank/DDBJ whole genome shotgun (WGS) entry which is preliminary data.</text>
</comment>
<keyword evidence="3" id="KW-1185">Reference proteome</keyword>
<keyword evidence="1" id="KW-0812">Transmembrane</keyword>
<evidence type="ECO:0000256" key="1">
    <source>
        <dbReference type="SAM" id="Phobius"/>
    </source>
</evidence>
<feature type="transmembrane region" description="Helical" evidence="1">
    <location>
        <begin position="29"/>
        <end position="49"/>
    </location>
</feature>
<protein>
    <submittedName>
        <fullName evidence="2">Uncharacterized protein</fullName>
    </submittedName>
</protein>
<name>A0A316DS08_9FLAO</name>
<proteinExistence type="predicted"/>
<evidence type="ECO:0000313" key="3">
    <source>
        <dbReference type="Proteomes" id="UP000245430"/>
    </source>
</evidence>
<evidence type="ECO:0000313" key="2">
    <source>
        <dbReference type="EMBL" id="PWK20794.1"/>
    </source>
</evidence>
<dbReference type="EMBL" id="QGGP01000001">
    <property type="protein sequence ID" value="PWK20794.1"/>
    <property type="molecule type" value="Genomic_DNA"/>
</dbReference>